<evidence type="ECO:0000259" key="8">
    <source>
        <dbReference type="Pfam" id="PF14738"/>
    </source>
</evidence>
<keyword evidence="3" id="KW-0206">Cytoskeleton</keyword>
<sequence>MFSDAYSRNMMVLKQLNHLPPWFDRCWEHHHRAVTKTRKKPLDVDGVDRYHFFSRPLDPILQPAETIMTFSSVVTEGGRESFEESVPGIQNRSTQTDYRESETQTTPWAPPVFTHCTSTPEVLTLANLSWDHGLPAGMHEVETIEHTRIKRAWENAMPASWDPKYIKKMINIIDAMDRDEWLFREKEIQTIHNMRLDLAWQLIQKSQLEEAHKLNIRLQHYWIAKQQEKTIKIQKIRLDHNRELRKLLLRHKGIDMKYHKGSIVEKYRDHKSELYGPQMRSGEHPKHCHELISVHSRFLTHPKGLEILETMSNLPQPSHHMRKPAVQNYELCARETRWTEAVLQQLHQDLKDIHMKGVGESQHMEFTLIPIPKAPGTGSMSDSEEEVYLTTEYNQGACNSDTE</sequence>
<dbReference type="AlphaFoldDB" id="A0A067QTF2"/>
<dbReference type="InParanoid" id="A0A067QTF2"/>
<dbReference type="PANTHER" id="PTHR22455:SF10">
    <property type="entry name" value="CILIA- AND FLAGELLA-ASSOCIATED PROTEIN 91"/>
    <property type="match status" value="1"/>
</dbReference>
<feature type="domain" description="CFAP91" evidence="8">
    <location>
        <begin position="94"/>
        <end position="246"/>
    </location>
</feature>
<evidence type="ECO:0000256" key="4">
    <source>
        <dbReference type="ARBA" id="ARBA00023273"/>
    </source>
</evidence>
<dbReference type="PANTHER" id="PTHR22455">
    <property type="entry name" value="CILIA- AND FLAGELLA-ASSOCIATED PROTEIN 91"/>
    <property type="match status" value="1"/>
</dbReference>
<dbReference type="OMA" id="CARETRW"/>
<dbReference type="STRING" id="136037.A0A067QTF2"/>
<dbReference type="InterPro" id="IPR032840">
    <property type="entry name" value="CFAP91_dom"/>
</dbReference>
<name>A0A067QTF2_ZOONE</name>
<evidence type="ECO:0000256" key="7">
    <source>
        <dbReference type="SAM" id="MobiDB-lite"/>
    </source>
</evidence>
<dbReference type="GO" id="GO:0005930">
    <property type="term" value="C:axoneme"/>
    <property type="evidence" value="ECO:0007669"/>
    <property type="project" value="UniProtKB-SubCell"/>
</dbReference>
<accession>A0A067QTF2</accession>
<keyword evidence="2" id="KW-0963">Cytoplasm</keyword>
<keyword evidence="10" id="KW-1185">Reference proteome</keyword>
<comment type="subcellular location">
    <subcellularLocation>
        <location evidence="1">Cytoplasm</location>
        <location evidence="1">Cytoskeleton</location>
        <location evidence="1">Cilium axoneme</location>
    </subcellularLocation>
</comment>
<dbReference type="InterPro" id="IPR026720">
    <property type="entry name" value="CFAP91"/>
</dbReference>
<evidence type="ECO:0000256" key="3">
    <source>
        <dbReference type="ARBA" id="ARBA00023212"/>
    </source>
</evidence>
<reference evidence="9 10" key="1">
    <citation type="journal article" date="2014" name="Nat. Commun.">
        <title>Molecular traces of alternative social organization in a termite genome.</title>
        <authorList>
            <person name="Terrapon N."/>
            <person name="Li C."/>
            <person name="Robertson H.M."/>
            <person name="Ji L."/>
            <person name="Meng X."/>
            <person name="Booth W."/>
            <person name="Chen Z."/>
            <person name="Childers C.P."/>
            <person name="Glastad K.M."/>
            <person name="Gokhale K."/>
            <person name="Gowin J."/>
            <person name="Gronenberg W."/>
            <person name="Hermansen R.A."/>
            <person name="Hu H."/>
            <person name="Hunt B.G."/>
            <person name="Huylmans A.K."/>
            <person name="Khalil S.M."/>
            <person name="Mitchell R.D."/>
            <person name="Munoz-Torres M.C."/>
            <person name="Mustard J.A."/>
            <person name="Pan H."/>
            <person name="Reese J.T."/>
            <person name="Scharf M.E."/>
            <person name="Sun F."/>
            <person name="Vogel H."/>
            <person name="Xiao J."/>
            <person name="Yang W."/>
            <person name="Yang Z."/>
            <person name="Yang Z."/>
            <person name="Zhou J."/>
            <person name="Zhu J."/>
            <person name="Brent C.S."/>
            <person name="Elsik C.G."/>
            <person name="Goodisman M.A."/>
            <person name="Liberles D.A."/>
            <person name="Roe R.M."/>
            <person name="Vargo E.L."/>
            <person name="Vilcinskas A."/>
            <person name="Wang J."/>
            <person name="Bornberg-Bauer E."/>
            <person name="Korb J."/>
            <person name="Zhang G."/>
            <person name="Liebig J."/>
        </authorList>
    </citation>
    <scope>NUCLEOTIDE SEQUENCE [LARGE SCALE GENOMIC DNA]</scope>
    <source>
        <tissue evidence="9">Whole organism</tissue>
    </source>
</reference>
<comment type="similarity">
    <text evidence="5">Belongs to the CFAP91 family.</text>
</comment>
<gene>
    <name evidence="9" type="ORF">L798_12218</name>
</gene>
<evidence type="ECO:0000256" key="6">
    <source>
        <dbReference type="ARBA" id="ARBA00029555"/>
    </source>
</evidence>
<protein>
    <recommendedName>
        <fullName evidence="6">Cilia- and flagella-associated protein 91</fullName>
    </recommendedName>
</protein>
<evidence type="ECO:0000256" key="1">
    <source>
        <dbReference type="ARBA" id="ARBA00004430"/>
    </source>
</evidence>
<dbReference type="eggNOG" id="ENOG502QRFI">
    <property type="taxonomic scope" value="Eukaryota"/>
</dbReference>
<keyword evidence="4" id="KW-0966">Cell projection</keyword>
<dbReference type="Pfam" id="PF14738">
    <property type="entry name" value="CFAP91"/>
    <property type="match status" value="1"/>
</dbReference>
<organism evidence="9 10">
    <name type="scientific">Zootermopsis nevadensis</name>
    <name type="common">Dampwood termite</name>
    <dbReference type="NCBI Taxonomy" id="136037"/>
    <lineage>
        <taxon>Eukaryota</taxon>
        <taxon>Metazoa</taxon>
        <taxon>Ecdysozoa</taxon>
        <taxon>Arthropoda</taxon>
        <taxon>Hexapoda</taxon>
        <taxon>Insecta</taxon>
        <taxon>Pterygota</taxon>
        <taxon>Neoptera</taxon>
        <taxon>Polyneoptera</taxon>
        <taxon>Dictyoptera</taxon>
        <taxon>Blattodea</taxon>
        <taxon>Blattoidea</taxon>
        <taxon>Termitoidae</taxon>
        <taxon>Termopsidae</taxon>
        <taxon>Zootermopsis</taxon>
    </lineage>
</organism>
<evidence type="ECO:0000313" key="9">
    <source>
        <dbReference type="EMBL" id="KDR13288.1"/>
    </source>
</evidence>
<proteinExistence type="inferred from homology"/>
<dbReference type="Proteomes" id="UP000027135">
    <property type="component" value="Unassembled WGS sequence"/>
</dbReference>
<evidence type="ECO:0000313" key="10">
    <source>
        <dbReference type="Proteomes" id="UP000027135"/>
    </source>
</evidence>
<evidence type="ECO:0000256" key="2">
    <source>
        <dbReference type="ARBA" id="ARBA00022490"/>
    </source>
</evidence>
<feature type="region of interest" description="Disordered" evidence="7">
    <location>
        <begin position="81"/>
        <end position="109"/>
    </location>
</feature>
<evidence type="ECO:0000256" key="5">
    <source>
        <dbReference type="ARBA" id="ARBA00029468"/>
    </source>
</evidence>
<dbReference type="EMBL" id="KK852954">
    <property type="protein sequence ID" value="KDR13288.1"/>
    <property type="molecule type" value="Genomic_DNA"/>
</dbReference>